<dbReference type="RefSeq" id="WP_188651625.1">
    <property type="nucleotide sequence ID" value="NZ_BMIN01000003.1"/>
</dbReference>
<reference evidence="9" key="1">
    <citation type="journal article" date="2019" name="Int. J. Syst. Evol. Microbiol.">
        <title>The Global Catalogue of Microorganisms (GCM) 10K type strain sequencing project: providing services to taxonomists for standard genome sequencing and annotation.</title>
        <authorList>
            <consortium name="The Broad Institute Genomics Platform"/>
            <consortium name="The Broad Institute Genome Sequencing Center for Infectious Disease"/>
            <person name="Wu L."/>
            <person name="Ma J."/>
        </authorList>
    </citation>
    <scope>NUCLEOTIDE SEQUENCE [LARGE SCALE GENOMIC DNA]</scope>
    <source>
        <strain evidence="9">CGMCC 1.15353</strain>
    </source>
</reference>
<dbReference type="InterPro" id="IPR029045">
    <property type="entry name" value="ClpP/crotonase-like_dom_sf"/>
</dbReference>
<feature type="region of interest" description="Disordered" evidence="7">
    <location>
        <begin position="222"/>
        <end position="247"/>
    </location>
</feature>
<protein>
    <recommendedName>
        <fullName evidence="6">ATP-dependent Clp protease proteolytic subunit</fullName>
    </recommendedName>
</protein>
<evidence type="ECO:0000256" key="4">
    <source>
        <dbReference type="ARBA" id="ARBA00022801"/>
    </source>
</evidence>
<dbReference type="NCBIfam" id="NF045542">
    <property type="entry name" value="Clp_rel_HeadMat"/>
    <property type="match status" value="1"/>
</dbReference>
<evidence type="ECO:0000256" key="3">
    <source>
        <dbReference type="ARBA" id="ARBA00022670"/>
    </source>
</evidence>
<keyword evidence="2" id="KW-0963">Cytoplasm</keyword>
<keyword evidence="3" id="KW-0645">Protease</keyword>
<keyword evidence="4" id="KW-0378">Hydrolase</keyword>
<dbReference type="EMBL" id="BMIN01000003">
    <property type="protein sequence ID" value="GGD05364.1"/>
    <property type="molecule type" value="Genomic_DNA"/>
</dbReference>
<evidence type="ECO:0000256" key="5">
    <source>
        <dbReference type="ARBA" id="ARBA00022825"/>
    </source>
</evidence>
<dbReference type="Gene3D" id="3.90.226.10">
    <property type="entry name" value="2-enoyl-CoA Hydratase, Chain A, domain 1"/>
    <property type="match status" value="1"/>
</dbReference>
<dbReference type="PANTHER" id="PTHR10381">
    <property type="entry name" value="ATP-DEPENDENT CLP PROTEASE PROTEOLYTIC SUBUNIT"/>
    <property type="match status" value="1"/>
</dbReference>
<evidence type="ECO:0000256" key="2">
    <source>
        <dbReference type="ARBA" id="ARBA00022490"/>
    </source>
</evidence>
<comment type="similarity">
    <text evidence="1 6">Belongs to the peptidase S14 family.</text>
</comment>
<feature type="compositionally biased region" description="Polar residues" evidence="7">
    <location>
        <begin position="222"/>
        <end position="245"/>
    </location>
</feature>
<dbReference type="CDD" id="cd07016">
    <property type="entry name" value="S14_ClpP_1"/>
    <property type="match status" value="1"/>
</dbReference>
<gene>
    <name evidence="8" type="ORF">GCM10011389_11090</name>
</gene>
<dbReference type="InterPro" id="IPR023562">
    <property type="entry name" value="ClpP/TepA"/>
</dbReference>
<dbReference type="SUPFAM" id="SSF52096">
    <property type="entry name" value="ClpP/crotonase"/>
    <property type="match status" value="1"/>
</dbReference>
<accession>A0ABQ1PWQ9</accession>
<evidence type="ECO:0000256" key="1">
    <source>
        <dbReference type="ARBA" id="ARBA00007039"/>
    </source>
</evidence>
<name>A0ABQ1PWQ9_9BACI</name>
<evidence type="ECO:0000256" key="7">
    <source>
        <dbReference type="SAM" id="MobiDB-lite"/>
    </source>
</evidence>
<keyword evidence="9" id="KW-1185">Reference proteome</keyword>
<keyword evidence="5" id="KW-0720">Serine protease</keyword>
<evidence type="ECO:0000256" key="6">
    <source>
        <dbReference type="RuleBase" id="RU003567"/>
    </source>
</evidence>
<proteinExistence type="inferred from homology"/>
<dbReference type="PANTHER" id="PTHR10381:SF70">
    <property type="entry name" value="ATP-DEPENDENT CLP PROTEASE PROTEOLYTIC SUBUNIT"/>
    <property type="match status" value="1"/>
</dbReference>
<sequence length="269" mass="29678">MDLTDIRNFWNIRPSSKIQNVSNEDENSKTIYIYGAIGGMFSNNSSESVRRQLNQTNAETIHVRINSGGGSVFEGVAICNLLRSHQAKIIGYIDGLAGSAASIVAMGCDELNMPSNTMMMVHQATTIEMGTADAFRKTAGALDKINKAVTNSYTKRFVGSEGELKELIDDETWLNADEAKSFGFIDNITDEIDIEETIDSEEEGAQNNGQGSKDYKTQLLTKYAASSQTPPKPEGNQQEPPTENKVNAVDMFTMFMNSFNNKEEQRNDL</sequence>
<dbReference type="InterPro" id="IPR001907">
    <property type="entry name" value="ClpP"/>
</dbReference>
<comment type="caution">
    <text evidence="8">The sequence shown here is derived from an EMBL/GenBank/DDBJ whole genome shotgun (WGS) entry which is preliminary data.</text>
</comment>
<dbReference type="Pfam" id="PF00574">
    <property type="entry name" value="CLP_protease"/>
    <property type="match status" value="1"/>
</dbReference>
<evidence type="ECO:0000313" key="8">
    <source>
        <dbReference type="EMBL" id="GGD05364.1"/>
    </source>
</evidence>
<evidence type="ECO:0000313" key="9">
    <source>
        <dbReference type="Proteomes" id="UP000642571"/>
    </source>
</evidence>
<organism evidence="8 9">
    <name type="scientific">Pontibacillus salipaludis</name>
    <dbReference type="NCBI Taxonomy" id="1697394"/>
    <lineage>
        <taxon>Bacteria</taxon>
        <taxon>Bacillati</taxon>
        <taxon>Bacillota</taxon>
        <taxon>Bacilli</taxon>
        <taxon>Bacillales</taxon>
        <taxon>Bacillaceae</taxon>
        <taxon>Pontibacillus</taxon>
    </lineage>
</organism>
<dbReference type="Proteomes" id="UP000642571">
    <property type="component" value="Unassembled WGS sequence"/>
</dbReference>
<dbReference type="PRINTS" id="PR00127">
    <property type="entry name" value="CLPPROTEASEP"/>
</dbReference>